<dbReference type="InterPro" id="IPR055754">
    <property type="entry name" value="DUF7330"/>
</dbReference>
<dbReference type="Proteomes" id="UP001140091">
    <property type="component" value="Unassembled WGS sequence"/>
</dbReference>
<dbReference type="Pfam" id="PF24016">
    <property type="entry name" value="DUF7330"/>
    <property type="match status" value="1"/>
</dbReference>
<proteinExistence type="predicted"/>
<organism evidence="3 4">
    <name type="scientific">Candolleomyces eurysporus</name>
    <dbReference type="NCBI Taxonomy" id="2828524"/>
    <lineage>
        <taxon>Eukaryota</taxon>
        <taxon>Fungi</taxon>
        <taxon>Dikarya</taxon>
        <taxon>Basidiomycota</taxon>
        <taxon>Agaricomycotina</taxon>
        <taxon>Agaricomycetes</taxon>
        <taxon>Agaricomycetidae</taxon>
        <taxon>Agaricales</taxon>
        <taxon>Agaricineae</taxon>
        <taxon>Psathyrellaceae</taxon>
        <taxon>Candolleomyces</taxon>
    </lineage>
</organism>
<evidence type="ECO:0000313" key="3">
    <source>
        <dbReference type="EMBL" id="KAJ2936642.1"/>
    </source>
</evidence>
<dbReference type="AlphaFoldDB" id="A0A9W8JLK7"/>
<reference evidence="3" key="1">
    <citation type="submission" date="2022-06" db="EMBL/GenBank/DDBJ databases">
        <title>Genome Sequence of Candolleomyces eurysporus.</title>
        <authorList>
            <person name="Buettner E."/>
        </authorList>
    </citation>
    <scope>NUCLEOTIDE SEQUENCE</scope>
    <source>
        <strain evidence="3">VTCC 930004</strain>
    </source>
</reference>
<dbReference type="OrthoDB" id="5289249at2759"/>
<feature type="non-terminal residue" evidence="3">
    <location>
        <position position="1"/>
    </location>
</feature>
<feature type="compositionally biased region" description="Basic and acidic residues" evidence="1">
    <location>
        <begin position="1"/>
        <end position="14"/>
    </location>
</feature>
<evidence type="ECO:0000256" key="1">
    <source>
        <dbReference type="SAM" id="MobiDB-lite"/>
    </source>
</evidence>
<feature type="domain" description="DUF7330" evidence="2">
    <location>
        <begin position="69"/>
        <end position="264"/>
    </location>
</feature>
<keyword evidence="4" id="KW-1185">Reference proteome</keyword>
<evidence type="ECO:0000259" key="2">
    <source>
        <dbReference type="Pfam" id="PF24016"/>
    </source>
</evidence>
<feature type="region of interest" description="Disordered" evidence="1">
    <location>
        <begin position="1"/>
        <end position="63"/>
    </location>
</feature>
<protein>
    <recommendedName>
        <fullName evidence="2">DUF7330 domain-containing protein</fullName>
    </recommendedName>
</protein>
<gene>
    <name evidence="3" type="ORF">H1R20_g446</name>
</gene>
<name>A0A9W8JLK7_9AGAR</name>
<accession>A0A9W8JLK7</accession>
<evidence type="ECO:0000313" key="4">
    <source>
        <dbReference type="Proteomes" id="UP001140091"/>
    </source>
</evidence>
<comment type="caution">
    <text evidence="3">The sequence shown here is derived from an EMBL/GenBank/DDBJ whole genome shotgun (WGS) entry which is preliminary data.</text>
</comment>
<sequence>MILDTKVDSTRQIEETPASGPSTSKGPRPLPDEGTEELGAPLGAPPPYSPPEESSRLPGPSEPLPKATNFVSLFKLNGSVKGTWVINPTISLPAPFLQPLDPSQAENIHKNLYLKSHNGAVSADVSLVPTVSDEASRAEESSFVVLEAETFNGSVTLKLHELTSAYPGKSRLPLRIRLATYNGSVYAKIPRSFRGMIISQCWWGSTKLSAQVKAQVAYERDEGRIKRMFIGELDETDFSESSWSGDELNAETRNGNVYVKYDDEEEEPGFWSKLWGAIFFLSPS</sequence>
<dbReference type="EMBL" id="JANBPK010000034">
    <property type="protein sequence ID" value="KAJ2936642.1"/>
    <property type="molecule type" value="Genomic_DNA"/>
</dbReference>